<evidence type="ECO:0000259" key="12">
    <source>
        <dbReference type="Pfam" id="PF01070"/>
    </source>
</evidence>
<dbReference type="PANTHER" id="PTHR43665">
    <property type="entry name" value="ISOPENTENYL-DIPHOSPHATE DELTA-ISOMERASE"/>
    <property type="match status" value="1"/>
</dbReference>
<feature type="binding site" evidence="11">
    <location>
        <begin position="81"/>
        <end position="83"/>
    </location>
    <ligand>
        <name>FMN</name>
        <dbReference type="ChEBI" id="CHEBI:58210"/>
    </ligand>
</feature>
<comment type="cofactor">
    <cofactor evidence="11">
        <name>Mg(2+)</name>
        <dbReference type="ChEBI" id="CHEBI:18420"/>
    </cofactor>
</comment>
<keyword evidence="3 11" id="KW-0285">Flavoprotein</keyword>
<dbReference type="InterPro" id="IPR000262">
    <property type="entry name" value="FMN-dep_DH"/>
</dbReference>
<feature type="domain" description="FMN-dependent dehydrogenase" evidence="12">
    <location>
        <begin position="190"/>
        <end position="353"/>
    </location>
</feature>
<dbReference type="GO" id="GO:0070402">
    <property type="term" value="F:NADPH binding"/>
    <property type="evidence" value="ECO:0007669"/>
    <property type="project" value="UniProtKB-UniRule"/>
</dbReference>
<keyword evidence="14" id="KW-1185">Reference proteome</keyword>
<dbReference type="CDD" id="cd02811">
    <property type="entry name" value="IDI-2_FMN"/>
    <property type="match status" value="1"/>
</dbReference>
<feature type="binding site" evidence="11">
    <location>
        <begin position="22"/>
        <end position="23"/>
    </location>
    <ligand>
        <name>substrate</name>
    </ligand>
</feature>
<comment type="subunit">
    <text evidence="10 11">Homooctamer. Dimer of tetramers.</text>
</comment>
<dbReference type="GO" id="GO:0008299">
    <property type="term" value="P:isoprenoid biosynthetic process"/>
    <property type="evidence" value="ECO:0007669"/>
    <property type="project" value="UniProtKB-UniRule"/>
</dbReference>
<comment type="function">
    <text evidence="11">Involved in the biosynthesis of isoprenoids. Catalyzes the 1,3-allylic rearrangement of the homoallylic substrate isopentenyl (IPP) to its allylic isomer, dimethylallyl diphosphate (DMAPP).</text>
</comment>
<evidence type="ECO:0000256" key="11">
    <source>
        <dbReference type="HAMAP-Rule" id="MF_00354"/>
    </source>
</evidence>
<dbReference type="InterPro" id="IPR011179">
    <property type="entry name" value="IPdP_isomerase"/>
</dbReference>
<proteinExistence type="inferred from homology"/>
<dbReference type="SUPFAM" id="SSF51395">
    <property type="entry name" value="FMN-linked oxidoreductases"/>
    <property type="match status" value="1"/>
</dbReference>
<feature type="binding site" evidence="11">
    <location>
        <position position="140"/>
    </location>
    <ligand>
        <name>FMN</name>
        <dbReference type="ChEBI" id="CHEBI:58210"/>
    </ligand>
</feature>
<name>A0A484IHV8_9ARCH</name>
<dbReference type="GO" id="GO:0010181">
    <property type="term" value="F:FMN binding"/>
    <property type="evidence" value="ECO:0007669"/>
    <property type="project" value="UniProtKB-UniRule"/>
</dbReference>
<dbReference type="EMBL" id="LR216287">
    <property type="protein sequence ID" value="VFJ15245.1"/>
    <property type="molecule type" value="Genomic_DNA"/>
</dbReference>
<comment type="caution">
    <text evidence="11">Lacks conserved residue(s) required for the propagation of feature annotation.</text>
</comment>
<dbReference type="SMART" id="SM01240">
    <property type="entry name" value="IMPDH"/>
    <property type="match status" value="1"/>
</dbReference>
<comment type="similarity">
    <text evidence="11">Belongs to the IPP isomerase type 2 family.</text>
</comment>
<keyword evidence="9 11" id="KW-0413">Isomerase</keyword>
<comment type="cofactor">
    <cofactor evidence="11">
        <name>NADPH</name>
        <dbReference type="ChEBI" id="CHEBI:57783"/>
    </cofactor>
</comment>
<dbReference type="OrthoDB" id="371955at2157"/>
<dbReference type="KEGG" id="nfn:NFRAN_2922"/>
<comment type="cofactor">
    <cofactor evidence="1 11">
        <name>FMN</name>
        <dbReference type="ChEBI" id="CHEBI:58210"/>
    </cofactor>
</comment>
<comment type="subcellular location">
    <subcellularLocation>
        <location evidence="11">Cytoplasm</location>
    </subcellularLocation>
</comment>
<evidence type="ECO:0000256" key="8">
    <source>
        <dbReference type="ARBA" id="ARBA00023229"/>
    </source>
</evidence>
<keyword evidence="8 11" id="KW-0414">Isoprene biosynthesis</keyword>
<evidence type="ECO:0000313" key="13">
    <source>
        <dbReference type="EMBL" id="VFJ15245.1"/>
    </source>
</evidence>
<dbReference type="GO" id="GO:0005737">
    <property type="term" value="C:cytoplasm"/>
    <property type="evidence" value="ECO:0007669"/>
    <property type="project" value="UniProtKB-SubCell"/>
</dbReference>
<keyword evidence="6 11" id="KW-0460">Magnesium</keyword>
<keyword evidence="2 11" id="KW-0963">Cytoplasm</keyword>
<evidence type="ECO:0000256" key="10">
    <source>
        <dbReference type="ARBA" id="ARBA00025810"/>
    </source>
</evidence>
<dbReference type="GO" id="GO:0016491">
    <property type="term" value="F:oxidoreductase activity"/>
    <property type="evidence" value="ECO:0007669"/>
    <property type="project" value="InterPro"/>
</dbReference>
<dbReference type="Proteomes" id="UP000294299">
    <property type="component" value="Chromosome NFRAN"/>
</dbReference>
<feature type="binding site" evidence="11">
    <location>
        <position position="175"/>
    </location>
    <ligand>
        <name>substrate</name>
    </ligand>
</feature>
<evidence type="ECO:0000256" key="2">
    <source>
        <dbReference type="ARBA" id="ARBA00022490"/>
    </source>
</evidence>
<evidence type="ECO:0000313" key="14">
    <source>
        <dbReference type="Proteomes" id="UP000294299"/>
    </source>
</evidence>
<dbReference type="GO" id="GO:0000287">
    <property type="term" value="F:magnesium ion binding"/>
    <property type="evidence" value="ECO:0007669"/>
    <property type="project" value="UniProtKB-UniRule"/>
</dbReference>
<dbReference type="HAMAP" id="MF_00354">
    <property type="entry name" value="Idi_2"/>
    <property type="match status" value="1"/>
</dbReference>
<dbReference type="PANTHER" id="PTHR43665:SF1">
    <property type="entry name" value="ISOPENTENYL-DIPHOSPHATE DELTA-ISOMERASE"/>
    <property type="match status" value="1"/>
</dbReference>
<comment type="catalytic activity">
    <reaction evidence="11">
        <text>isopentenyl diphosphate = dimethylallyl diphosphate</text>
        <dbReference type="Rhea" id="RHEA:23284"/>
        <dbReference type="ChEBI" id="CHEBI:57623"/>
        <dbReference type="ChEBI" id="CHEBI:128769"/>
        <dbReference type="EC" id="5.3.3.2"/>
    </reaction>
</comment>
<feature type="binding site" evidence="11">
    <location>
        <begin position="289"/>
        <end position="291"/>
    </location>
    <ligand>
        <name>FMN</name>
        <dbReference type="ChEBI" id="CHEBI:58210"/>
    </ligand>
</feature>
<evidence type="ECO:0000256" key="4">
    <source>
        <dbReference type="ARBA" id="ARBA00022643"/>
    </source>
</evidence>
<protein>
    <recommendedName>
        <fullName evidence="11">Isopentenyl-diphosphate delta-isomerase</fullName>
        <shortName evidence="11">IPP isomerase</shortName>
        <ecNumber evidence="11">5.3.3.2</ecNumber>
    </recommendedName>
    <alternativeName>
        <fullName evidence="11">Isopentenyl diphosphate:dimethylallyl diphosphate isomerase</fullName>
    </alternativeName>
    <alternativeName>
        <fullName evidence="11">Isopentenyl pyrophosphate isomerase</fullName>
    </alternativeName>
    <alternativeName>
        <fullName evidence="11">Type 2 isopentenyl diphosphate isomerase</fullName>
        <shortName evidence="11">IDI-2</shortName>
    </alternativeName>
</protein>
<accession>A0A484IHV8</accession>
<dbReference type="GO" id="GO:0004452">
    <property type="term" value="F:isopentenyl-diphosphate delta-isomerase activity"/>
    <property type="evidence" value="ECO:0007669"/>
    <property type="project" value="UniProtKB-UniRule"/>
</dbReference>
<feature type="binding site" evidence="11">
    <location>
        <position position="111"/>
    </location>
    <ligand>
        <name>FMN</name>
        <dbReference type="ChEBI" id="CHEBI:58210"/>
    </ligand>
</feature>
<gene>
    <name evidence="11 13" type="primary">fni</name>
    <name evidence="13" type="ORF">NFRAN_2922</name>
</gene>
<dbReference type="RefSeq" id="WP_134485215.1">
    <property type="nucleotide sequence ID" value="NZ_LR216287.1"/>
</dbReference>
<feature type="binding site" evidence="11">
    <location>
        <position position="207"/>
    </location>
    <ligand>
        <name>FMN</name>
        <dbReference type="ChEBI" id="CHEBI:58210"/>
    </ligand>
</feature>
<feature type="binding site" evidence="11">
    <location>
        <begin position="310"/>
        <end position="311"/>
    </location>
    <ligand>
        <name>FMN</name>
        <dbReference type="ChEBI" id="CHEBI:58210"/>
    </ligand>
</feature>
<dbReference type="PIRSF" id="PIRSF003314">
    <property type="entry name" value="IPP_isomerase"/>
    <property type="match status" value="1"/>
</dbReference>
<evidence type="ECO:0000256" key="5">
    <source>
        <dbReference type="ARBA" id="ARBA00022723"/>
    </source>
</evidence>
<evidence type="ECO:0000256" key="7">
    <source>
        <dbReference type="ARBA" id="ARBA00022857"/>
    </source>
</evidence>
<keyword evidence="4 11" id="KW-0288">FMN</keyword>
<sequence>MNNPGIKDEISSDEQIEQIRKRKQEGIDIPLKEQVQGKENSTLFEDVLLMHNALPEIDYDKIDLTTTFLNKKFSAPLIIDSMTGGTDEAFVINKRLGEIAENYGLGMGLGSQRAGLRSDKLVESYSIARKVAPTAFLIANIGGAQLAEGLSKNDVIRIIKMVDANALAIHLNPLQELIQPEGEPRFSGILKKISEIIGEIEVPVIVKEVGSGISPQVAIKLQQVGTSSINIAGAGGTSWAGIEKIRADNMNHHIKSNLGALFWDWGIPTALSIILVSSAISIPIISSGGLRNGLEVAKSLILGAQMCAMAYPFLRKASESESSLDDFTQLVLAQIKSTMFLVGASNLDALRNTRYILKDKLATMLNSYELSKRN</sequence>
<evidence type="ECO:0000256" key="3">
    <source>
        <dbReference type="ARBA" id="ARBA00022630"/>
    </source>
</evidence>
<evidence type="ECO:0000256" key="9">
    <source>
        <dbReference type="ARBA" id="ARBA00023235"/>
    </source>
</evidence>
<feature type="binding site" evidence="11">
    <location>
        <position position="176"/>
    </location>
    <ligand>
        <name>Mg(2+)</name>
        <dbReference type="ChEBI" id="CHEBI:18420"/>
    </ligand>
</feature>
<keyword evidence="5 11" id="KW-0479">Metal-binding</keyword>
<dbReference type="GeneID" id="39422032"/>
<evidence type="ECO:0000256" key="6">
    <source>
        <dbReference type="ARBA" id="ARBA00022842"/>
    </source>
</evidence>
<organism evidence="13 14">
    <name type="scientific">Candidatus Nitrosocosmicus franklandianus</name>
    <dbReference type="NCBI Taxonomy" id="1798806"/>
    <lineage>
        <taxon>Archaea</taxon>
        <taxon>Nitrososphaerota</taxon>
        <taxon>Nitrososphaeria</taxon>
        <taxon>Nitrososphaerales</taxon>
        <taxon>Nitrososphaeraceae</taxon>
        <taxon>Candidatus Nitrosocosmicus</taxon>
    </lineage>
</organism>
<reference evidence="13 14" key="1">
    <citation type="submission" date="2019-02" db="EMBL/GenBank/DDBJ databases">
        <authorList>
            <person name="Lehtovirta-Morley E L."/>
        </authorList>
    </citation>
    <scope>NUCLEOTIDE SEQUENCE [LARGE SCALE GENOMIC DNA]</scope>
    <source>
        <strain evidence="13">NFRAN1</strain>
    </source>
</reference>
<feature type="binding site" evidence="11">
    <location>
        <begin position="111"/>
        <end position="113"/>
    </location>
    <ligand>
        <name>substrate</name>
    </ligand>
</feature>
<keyword evidence="7 11" id="KW-0521">NADP</keyword>
<dbReference type="EC" id="5.3.3.2" evidence="11"/>
<dbReference type="Gene3D" id="3.20.20.70">
    <property type="entry name" value="Aldolase class I"/>
    <property type="match status" value="1"/>
</dbReference>
<dbReference type="InterPro" id="IPR013785">
    <property type="entry name" value="Aldolase_TIM"/>
</dbReference>
<dbReference type="NCBIfam" id="TIGR02151">
    <property type="entry name" value="IPP_isom_2"/>
    <property type="match status" value="1"/>
</dbReference>
<evidence type="ECO:0000256" key="1">
    <source>
        <dbReference type="ARBA" id="ARBA00001917"/>
    </source>
</evidence>
<feature type="binding site" evidence="11">
    <location>
        <position position="237"/>
    </location>
    <ligand>
        <name>FMN</name>
        <dbReference type="ChEBI" id="CHEBI:58210"/>
    </ligand>
</feature>
<dbReference type="AlphaFoldDB" id="A0A484IHV8"/>
<dbReference type="Pfam" id="PF01070">
    <property type="entry name" value="FMN_dh"/>
    <property type="match status" value="1"/>
</dbReference>